<name>A0A1B0BK42_9MUSC</name>
<dbReference type="VEuPathDB" id="VectorBase:GPPI032671"/>
<dbReference type="EMBL" id="JXJN01015786">
    <property type="status" value="NOT_ANNOTATED_CDS"/>
    <property type="molecule type" value="Genomic_DNA"/>
</dbReference>
<dbReference type="InterPro" id="IPR001841">
    <property type="entry name" value="Znf_RING"/>
</dbReference>
<dbReference type="EnsemblMetazoa" id="GPPI032671-RA">
    <property type="protein sequence ID" value="GPPI032671-PA"/>
    <property type="gene ID" value="GPPI032671"/>
</dbReference>
<dbReference type="GO" id="GO:0061630">
    <property type="term" value="F:ubiquitin protein ligase activity"/>
    <property type="evidence" value="ECO:0007669"/>
    <property type="project" value="UniProtKB-EC"/>
</dbReference>
<reference evidence="12" key="1">
    <citation type="submission" date="2015-01" db="EMBL/GenBank/DDBJ databases">
        <authorList>
            <person name="Aksoy S."/>
            <person name="Warren W."/>
            <person name="Wilson R.K."/>
        </authorList>
    </citation>
    <scope>NUCLEOTIDE SEQUENCE [LARGE SCALE GENOMIC DNA]</scope>
    <source>
        <strain evidence="12">IAEA</strain>
    </source>
</reference>
<evidence type="ECO:0000256" key="7">
    <source>
        <dbReference type="ARBA" id="ARBA00022786"/>
    </source>
</evidence>
<evidence type="ECO:0000256" key="4">
    <source>
        <dbReference type="ARBA" id="ARBA00022679"/>
    </source>
</evidence>
<dbReference type="SUPFAM" id="SSF57850">
    <property type="entry name" value="RING/U-box"/>
    <property type="match status" value="1"/>
</dbReference>
<dbReference type="GO" id="GO:0006511">
    <property type="term" value="P:ubiquitin-dependent protein catabolic process"/>
    <property type="evidence" value="ECO:0007669"/>
    <property type="project" value="TreeGrafter"/>
</dbReference>
<dbReference type="STRING" id="67801.A0A1B0BK42"/>
<dbReference type="PROSITE" id="PS50089">
    <property type="entry name" value="ZF_RING_2"/>
    <property type="match status" value="1"/>
</dbReference>
<accession>A0A1B0BK42</accession>
<keyword evidence="8" id="KW-0862">Zinc</keyword>
<evidence type="ECO:0000256" key="3">
    <source>
        <dbReference type="ARBA" id="ARBA00012483"/>
    </source>
</evidence>
<keyword evidence="7" id="KW-0833">Ubl conjugation pathway</keyword>
<evidence type="ECO:0000256" key="9">
    <source>
        <dbReference type="PROSITE-ProRule" id="PRU00175"/>
    </source>
</evidence>
<dbReference type="GO" id="GO:0008270">
    <property type="term" value="F:zinc ion binding"/>
    <property type="evidence" value="ECO:0007669"/>
    <property type="project" value="UniProtKB-KW"/>
</dbReference>
<keyword evidence="12" id="KW-1185">Reference proteome</keyword>
<dbReference type="AlphaFoldDB" id="A0A1B0BK42"/>
<dbReference type="GO" id="GO:0000209">
    <property type="term" value="P:protein polyubiquitination"/>
    <property type="evidence" value="ECO:0007669"/>
    <property type="project" value="UniProtKB-ARBA"/>
</dbReference>
<dbReference type="GO" id="GO:0005634">
    <property type="term" value="C:nucleus"/>
    <property type="evidence" value="ECO:0007669"/>
    <property type="project" value="TreeGrafter"/>
</dbReference>
<feature type="domain" description="RING-type" evidence="10">
    <location>
        <begin position="200"/>
        <end position="241"/>
    </location>
</feature>
<evidence type="ECO:0000256" key="2">
    <source>
        <dbReference type="ARBA" id="ARBA00004906"/>
    </source>
</evidence>
<dbReference type="InterPro" id="IPR013083">
    <property type="entry name" value="Znf_RING/FYVE/PHD"/>
</dbReference>
<evidence type="ECO:0000256" key="8">
    <source>
        <dbReference type="ARBA" id="ARBA00022833"/>
    </source>
</evidence>
<comment type="pathway">
    <text evidence="2">Protein modification; protein ubiquitination.</text>
</comment>
<evidence type="ECO:0000259" key="10">
    <source>
        <dbReference type="PROSITE" id="PS50089"/>
    </source>
</evidence>
<dbReference type="PANTHER" id="PTHR45931">
    <property type="entry name" value="SI:CH211-59O9.10"/>
    <property type="match status" value="1"/>
</dbReference>
<dbReference type="EC" id="2.3.2.27" evidence="3"/>
<evidence type="ECO:0000313" key="12">
    <source>
        <dbReference type="Proteomes" id="UP000092460"/>
    </source>
</evidence>
<dbReference type="FunFam" id="3.30.40.10:FF:000069">
    <property type="entry name" value="E3 ubiquitin-protein ligase RNF115"/>
    <property type="match status" value="1"/>
</dbReference>
<evidence type="ECO:0000256" key="5">
    <source>
        <dbReference type="ARBA" id="ARBA00022723"/>
    </source>
</evidence>
<comment type="catalytic activity">
    <reaction evidence="1">
        <text>S-ubiquitinyl-[E2 ubiquitin-conjugating enzyme]-L-cysteine + [acceptor protein]-L-lysine = [E2 ubiquitin-conjugating enzyme]-L-cysteine + N(6)-ubiquitinyl-[acceptor protein]-L-lysine.</text>
        <dbReference type="EC" id="2.3.2.27"/>
    </reaction>
</comment>
<proteinExistence type="predicted"/>
<dbReference type="Gene3D" id="3.30.40.10">
    <property type="entry name" value="Zinc/RING finger domain, C3HC4 (zinc finger)"/>
    <property type="match status" value="1"/>
</dbReference>
<evidence type="ECO:0000313" key="11">
    <source>
        <dbReference type="EnsemblMetazoa" id="GPPI032671-PA"/>
    </source>
</evidence>
<evidence type="ECO:0000256" key="6">
    <source>
        <dbReference type="ARBA" id="ARBA00022771"/>
    </source>
</evidence>
<keyword evidence="4" id="KW-0808">Transferase</keyword>
<dbReference type="InterPro" id="IPR051834">
    <property type="entry name" value="RING_finger_E3_ligase"/>
</dbReference>
<sequence>MAEAVTDERDGTPARFYCHMCVAEIGAPNIDFTCPLCAGGFIEERLPSIPNISINVAGDGSIEQSISFDMDALLKELAASFGSGGEANLEISIDTGNGRADTVNNLVTVTGNFDNDVSDRGRVRPTLRFDVEVQATGGQQMVSMDNLSDNAWGREGLDAIVMQFLNLMEFSGPPPLPRHKIDEIPKIGITEDVVNEKQQCSVCWEYFKLEETVRRLSCFHLYHEDCIVPWLVLHGTCPICRKSLIDDDKKDAVNADQREHTGTNTFPMQAVPRETETTDIANEMTLEVANTTAINNTSTEDGGNRASSDQRSCLFMCVFEEMDFFNNDSD</sequence>
<evidence type="ECO:0000256" key="1">
    <source>
        <dbReference type="ARBA" id="ARBA00000900"/>
    </source>
</evidence>
<reference evidence="11" key="2">
    <citation type="submission" date="2020-05" db="UniProtKB">
        <authorList>
            <consortium name="EnsemblMetazoa"/>
        </authorList>
    </citation>
    <scope>IDENTIFICATION</scope>
    <source>
        <strain evidence="11">IAEA</strain>
    </source>
</reference>
<dbReference type="PANTHER" id="PTHR45931:SF3">
    <property type="entry name" value="RING ZINC FINGER-CONTAINING PROTEIN"/>
    <property type="match status" value="1"/>
</dbReference>
<dbReference type="SMART" id="SM00184">
    <property type="entry name" value="RING"/>
    <property type="match status" value="1"/>
</dbReference>
<dbReference type="Proteomes" id="UP000092460">
    <property type="component" value="Unassembled WGS sequence"/>
</dbReference>
<keyword evidence="6 9" id="KW-0863">Zinc-finger</keyword>
<keyword evidence="5" id="KW-0479">Metal-binding</keyword>
<dbReference type="Pfam" id="PF13639">
    <property type="entry name" value="zf-RING_2"/>
    <property type="match status" value="1"/>
</dbReference>
<protein>
    <recommendedName>
        <fullName evidence="3">RING-type E3 ubiquitin transferase</fullName>
        <ecNumber evidence="3">2.3.2.27</ecNumber>
    </recommendedName>
</protein>
<organism evidence="11 12">
    <name type="scientific">Glossina palpalis gambiensis</name>
    <dbReference type="NCBI Taxonomy" id="67801"/>
    <lineage>
        <taxon>Eukaryota</taxon>
        <taxon>Metazoa</taxon>
        <taxon>Ecdysozoa</taxon>
        <taxon>Arthropoda</taxon>
        <taxon>Hexapoda</taxon>
        <taxon>Insecta</taxon>
        <taxon>Pterygota</taxon>
        <taxon>Neoptera</taxon>
        <taxon>Endopterygota</taxon>
        <taxon>Diptera</taxon>
        <taxon>Brachycera</taxon>
        <taxon>Muscomorpha</taxon>
        <taxon>Hippoboscoidea</taxon>
        <taxon>Glossinidae</taxon>
        <taxon>Glossina</taxon>
    </lineage>
</organism>